<evidence type="ECO:0000259" key="5">
    <source>
        <dbReference type="Pfam" id="PF20695"/>
    </source>
</evidence>
<dbReference type="Proteomes" id="UP001165074">
    <property type="component" value="Unassembled WGS sequence"/>
</dbReference>
<dbReference type="SUPFAM" id="SSF50475">
    <property type="entry name" value="FMN-binding split barrel"/>
    <property type="match status" value="1"/>
</dbReference>
<dbReference type="PANTHER" id="PTHR30108">
    <property type="entry name" value="3-OCTAPRENYL-4-HYDROXYBENZOATE CARBOXY-LYASE-RELATED"/>
    <property type="match status" value="1"/>
</dbReference>
<sequence length="473" mass="52306">MAYADLREFLATLDRDGQLLRYSDPVDPEPDLAAAARATANLTDRGPALLFDNINGYEPGKGRVALNTVGSWPNHALMLGLDKNTTVKDQFFEFAGRWDAFPGPIERRDDAPWQEVTLTEGIDLFQLLPLFRLNSYDVGCYIDKAAVISRDPDDPDNFGKQNVGIYRIQVKDKDRLGIQPLAAHDIGLHLQRAEERGENLPVAIALGNEPVITTVAGMPLAYDQSEYEMAAAIQGAPYRITKTPVTDLDVPWGSEVVIEGEIIAGEREIEGPFGEFTGHYSGARRQPVIEIHRVMHRRDPIFEHLYLGMPWTEMDYTLALNTSVLLYRQLKAEFPEVAAVNAMYTQGLLGIISVKQRFGGFAKAVGMRTMTVPHGLAYCKVIILVDEDVDPFNLAQVMWALSVHYHPLHDTVTIPNLSVLALDPSSDPAGITHKVMLDATTPIAPEERGHYSQVVGNPVGTAGWENIIKGLLK</sequence>
<evidence type="ECO:0000313" key="7">
    <source>
        <dbReference type="EMBL" id="GLY92564.1"/>
    </source>
</evidence>
<dbReference type="NCBIfam" id="NF041204">
    <property type="entry name" value="VdcC"/>
    <property type="match status" value="1"/>
</dbReference>
<dbReference type="PANTHER" id="PTHR30108:SF17">
    <property type="entry name" value="FERULIC ACID DECARBOXYLASE 1"/>
    <property type="match status" value="1"/>
</dbReference>
<evidence type="ECO:0000256" key="1">
    <source>
        <dbReference type="ARBA" id="ARBA00010021"/>
    </source>
</evidence>
<evidence type="ECO:0000256" key="2">
    <source>
        <dbReference type="ARBA" id="ARBA00072018"/>
    </source>
</evidence>
<reference evidence="7" key="1">
    <citation type="submission" date="2023-03" db="EMBL/GenBank/DDBJ databases">
        <title>Actinoallomurus iriomotensis NBRC 103684.</title>
        <authorList>
            <person name="Ichikawa N."/>
            <person name="Sato H."/>
            <person name="Tonouchi N."/>
        </authorList>
    </citation>
    <scope>NUCLEOTIDE SEQUENCE</scope>
    <source>
        <strain evidence="7">NBRC 103684</strain>
    </source>
</reference>
<dbReference type="Pfam" id="PF20696">
    <property type="entry name" value="UbiD_C"/>
    <property type="match status" value="1"/>
</dbReference>
<dbReference type="InterPro" id="IPR053417">
    <property type="entry name" value="PAD_UbiD-like"/>
</dbReference>
<gene>
    <name evidence="7" type="primary">bsdC</name>
    <name evidence="7" type="ORF">Airi02_104920</name>
</gene>
<dbReference type="RefSeq" id="WP_285584863.1">
    <property type="nucleotide sequence ID" value="NZ_BSTK01000031.1"/>
</dbReference>
<protein>
    <recommendedName>
        <fullName evidence="2">Phenolic acid decarboxylase</fullName>
    </recommendedName>
    <alternativeName>
        <fullName evidence="3">Phenolic acid decarboxylase subunit C</fullName>
    </alternativeName>
</protein>
<feature type="domain" description="3-octaprenyl-4-hydroxybenzoate carboxy-lyase-like C-terminal" evidence="6">
    <location>
        <begin position="317"/>
        <end position="439"/>
    </location>
</feature>
<evidence type="ECO:0000313" key="8">
    <source>
        <dbReference type="Proteomes" id="UP001165074"/>
    </source>
</evidence>
<dbReference type="Pfam" id="PF20695">
    <property type="entry name" value="UbiD_N"/>
    <property type="match status" value="1"/>
</dbReference>
<comment type="caution">
    <text evidence="7">The sequence shown here is derived from an EMBL/GenBank/DDBJ whole genome shotgun (WGS) entry which is preliminary data.</text>
</comment>
<accession>A0A9W6SFD2</accession>
<dbReference type="GO" id="GO:0006744">
    <property type="term" value="P:ubiquinone biosynthetic process"/>
    <property type="evidence" value="ECO:0007669"/>
    <property type="project" value="TreeGrafter"/>
</dbReference>
<name>A0A9W6SFD2_9ACTN</name>
<evidence type="ECO:0000259" key="4">
    <source>
        <dbReference type="Pfam" id="PF01977"/>
    </source>
</evidence>
<dbReference type="Pfam" id="PF01977">
    <property type="entry name" value="UbiD"/>
    <property type="match status" value="1"/>
</dbReference>
<dbReference type="EMBL" id="BSTK01000031">
    <property type="protein sequence ID" value="GLY92564.1"/>
    <property type="molecule type" value="Genomic_DNA"/>
</dbReference>
<dbReference type="InterPro" id="IPR048304">
    <property type="entry name" value="UbiD_Rift_dom"/>
</dbReference>
<comment type="similarity">
    <text evidence="1">Belongs to the UbiD family.</text>
</comment>
<feature type="domain" description="3-octaprenyl-4-hydroxybenzoate carboxy-lyase-like N-terminal" evidence="5">
    <location>
        <begin position="10"/>
        <end position="89"/>
    </location>
</feature>
<dbReference type="AlphaFoldDB" id="A0A9W6SFD2"/>
<dbReference type="InterPro" id="IPR002830">
    <property type="entry name" value="UbiD"/>
</dbReference>
<evidence type="ECO:0000259" key="6">
    <source>
        <dbReference type="Pfam" id="PF20696"/>
    </source>
</evidence>
<keyword evidence="8" id="KW-1185">Reference proteome</keyword>
<feature type="domain" description="3-octaprenyl-4-hydroxybenzoate carboxy-lyase-like Rift-related" evidence="4">
    <location>
        <begin position="108"/>
        <end position="310"/>
    </location>
</feature>
<dbReference type="GO" id="GO:0008694">
    <property type="term" value="F:4-hydroxy-3-polyprenylbenzoate decarboxylase activity"/>
    <property type="evidence" value="ECO:0007669"/>
    <property type="project" value="TreeGrafter"/>
</dbReference>
<dbReference type="InterPro" id="IPR049381">
    <property type="entry name" value="UbiD-like_C"/>
</dbReference>
<organism evidence="7 8">
    <name type="scientific">Actinoallomurus iriomotensis</name>
    <dbReference type="NCBI Taxonomy" id="478107"/>
    <lineage>
        <taxon>Bacteria</taxon>
        <taxon>Bacillati</taxon>
        <taxon>Actinomycetota</taxon>
        <taxon>Actinomycetes</taxon>
        <taxon>Streptosporangiales</taxon>
        <taxon>Thermomonosporaceae</taxon>
        <taxon>Actinoallomurus</taxon>
    </lineage>
</organism>
<dbReference type="SUPFAM" id="SSF143968">
    <property type="entry name" value="UbiD C-terminal domain-like"/>
    <property type="match status" value="1"/>
</dbReference>
<dbReference type="NCBIfam" id="TIGR00148">
    <property type="entry name" value="UbiD family decarboxylase"/>
    <property type="match status" value="1"/>
</dbReference>
<dbReference type="InterPro" id="IPR049383">
    <property type="entry name" value="UbiD-like_N"/>
</dbReference>
<dbReference type="Gene3D" id="3.40.1670.10">
    <property type="entry name" value="UbiD C-terminal domain-like"/>
    <property type="match status" value="1"/>
</dbReference>
<evidence type="ECO:0000256" key="3">
    <source>
        <dbReference type="ARBA" id="ARBA00079372"/>
    </source>
</evidence>
<proteinExistence type="inferred from homology"/>
<dbReference type="GO" id="GO:0005829">
    <property type="term" value="C:cytosol"/>
    <property type="evidence" value="ECO:0007669"/>
    <property type="project" value="TreeGrafter"/>
</dbReference>
<dbReference type="FunFam" id="3.40.1670.10:FF:000003">
    <property type="entry name" value="Phenolic acid decarboxylase"/>
    <property type="match status" value="1"/>
</dbReference>